<feature type="compositionally biased region" description="Polar residues" evidence="1">
    <location>
        <begin position="72"/>
        <end position="81"/>
    </location>
</feature>
<keyword evidence="3" id="KW-0695">RNA-directed DNA polymerase</keyword>
<comment type="caution">
    <text evidence="3">The sequence shown here is derived from an EMBL/GenBank/DDBJ whole genome shotgun (WGS) entry which is preliminary data.</text>
</comment>
<evidence type="ECO:0000256" key="2">
    <source>
        <dbReference type="SAM" id="Phobius"/>
    </source>
</evidence>
<feature type="compositionally biased region" description="Basic and acidic residues" evidence="1">
    <location>
        <begin position="82"/>
        <end position="92"/>
    </location>
</feature>
<keyword evidence="4" id="KW-1185">Reference proteome</keyword>
<organism evidence="3 4">
    <name type="scientific">Artemisia annua</name>
    <name type="common">Sweet wormwood</name>
    <dbReference type="NCBI Taxonomy" id="35608"/>
    <lineage>
        <taxon>Eukaryota</taxon>
        <taxon>Viridiplantae</taxon>
        <taxon>Streptophyta</taxon>
        <taxon>Embryophyta</taxon>
        <taxon>Tracheophyta</taxon>
        <taxon>Spermatophyta</taxon>
        <taxon>Magnoliopsida</taxon>
        <taxon>eudicotyledons</taxon>
        <taxon>Gunneridae</taxon>
        <taxon>Pentapetalae</taxon>
        <taxon>asterids</taxon>
        <taxon>campanulids</taxon>
        <taxon>Asterales</taxon>
        <taxon>Asteraceae</taxon>
        <taxon>Asteroideae</taxon>
        <taxon>Anthemideae</taxon>
        <taxon>Artemisiinae</taxon>
        <taxon>Artemisia</taxon>
    </lineage>
</organism>
<feature type="region of interest" description="Disordered" evidence="1">
    <location>
        <begin position="1"/>
        <end position="58"/>
    </location>
</feature>
<feature type="region of interest" description="Disordered" evidence="1">
    <location>
        <begin position="72"/>
        <end position="172"/>
    </location>
</feature>
<keyword evidence="2" id="KW-0472">Membrane</keyword>
<feature type="compositionally biased region" description="Basic and acidic residues" evidence="1">
    <location>
        <begin position="11"/>
        <end position="23"/>
    </location>
</feature>
<protein>
    <submittedName>
        <fullName evidence="3">RNA-directed DNA polymerase, eukaryota, Reverse transcriptase zinc-binding domain protein</fullName>
    </submittedName>
</protein>
<keyword evidence="3" id="KW-0808">Transferase</keyword>
<accession>A0A2U1QH00</accession>
<evidence type="ECO:0000313" key="4">
    <source>
        <dbReference type="Proteomes" id="UP000245207"/>
    </source>
</evidence>
<keyword evidence="2" id="KW-1133">Transmembrane helix</keyword>
<dbReference type="Proteomes" id="UP000245207">
    <property type="component" value="Unassembled WGS sequence"/>
</dbReference>
<keyword evidence="2" id="KW-0812">Transmembrane</keyword>
<dbReference type="AlphaFoldDB" id="A0A2U1QH00"/>
<evidence type="ECO:0000313" key="3">
    <source>
        <dbReference type="EMBL" id="PWA97286.1"/>
    </source>
</evidence>
<dbReference type="GO" id="GO:0003964">
    <property type="term" value="F:RNA-directed DNA polymerase activity"/>
    <property type="evidence" value="ECO:0007669"/>
    <property type="project" value="UniProtKB-KW"/>
</dbReference>
<dbReference type="STRING" id="35608.A0A2U1QH00"/>
<evidence type="ECO:0000256" key="1">
    <source>
        <dbReference type="SAM" id="MobiDB-lite"/>
    </source>
</evidence>
<sequence>MRTRSGVKGSSNKDKNVMSRGKDSTTSNLNIAGKEVHSTNEGNMEVDKSGVSDSTQSNVGVQHNDAVNVMSANEGTIGHSTINDKDGGKDTSHSNGESPVLHNEVNVASPNDDNMHVMASNEGVNRGSAGDNQPVNDVNDKGPQSAPTTTKGAGVDVDLDKPSSFEAKGTNGAELDKSSACEMNGTNAHNTVSNSISFADMVKESSGKKDSDDEVDEYIECGRPATDTIHGKATTILSEGVNIIDKLKEASTSSVGGSYPRGMDGKLKKIDRIMANIECTDGFVGVHAIFQPYRISDHSPAILTIPSSHKFNPRPFKFYNILVQNPNFKTKVKECWNVDVSGFNMYKVVCKLKSLKKPLRKLLFNEGNIHEQVVKLQLDSVLARLFEKLLMIMVGLGRLNGWLDTPFLVLLIFLSWWIIWMTICAGVI</sequence>
<gene>
    <name evidence="3" type="ORF">CTI12_AA030430</name>
</gene>
<keyword evidence="3" id="KW-0548">Nucleotidyltransferase</keyword>
<proteinExistence type="predicted"/>
<feature type="transmembrane region" description="Helical" evidence="2">
    <location>
        <begin position="407"/>
        <end position="427"/>
    </location>
</feature>
<dbReference type="EMBL" id="PKPP01000132">
    <property type="protein sequence ID" value="PWA97286.1"/>
    <property type="molecule type" value="Genomic_DNA"/>
</dbReference>
<reference evidence="3 4" key="1">
    <citation type="journal article" date="2018" name="Mol. Plant">
        <title>The genome of Artemisia annua provides insight into the evolution of Asteraceae family and artemisinin biosynthesis.</title>
        <authorList>
            <person name="Shen Q."/>
            <person name="Zhang L."/>
            <person name="Liao Z."/>
            <person name="Wang S."/>
            <person name="Yan T."/>
            <person name="Shi P."/>
            <person name="Liu M."/>
            <person name="Fu X."/>
            <person name="Pan Q."/>
            <person name="Wang Y."/>
            <person name="Lv Z."/>
            <person name="Lu X."/>
            <person name="Zhang F."/>
            <person name="Jiang W."/>
            <person name="Ma Y."/>
            <person name="Chen M."/>
            <person name="Hao X."/>
            <person name="Li L."/>
            <person name="Tang Y."/>
            <person name="Lv G."/>
            <person name="Zhou Y."/>
            <person name="Sun X."/>
            <person name="Brodelius P.E."/>
            <person name="Rose J.K.C."/>
            <person name="Tang K."/>
        </authorList>
    </citation>
    <scope>NUCLEOTIDE SEQUENCE [LARGE SCALE GENOMIC DNA]</scope>
    <source>
        <strain evidence="4">cv. Huhao1</strain>
        <tissue evidence="3">Leaf</tissue>
    </source>
</reference>
<name>A0A2U1QH00_ARTAN</name>